<accession>A0A9Q0M4M2</accession>
<dbReference type="Gene3D" id="3.80.10.10">
    <property type="entry name" value="Ribonuclease Inhibitor"/>
    <property type="match status" value="1"/>
</dbReference>
<evidence type="ECO:0000313" key="1">
    <source>
        <dbReference type="EMBL" id="KAJ6217827.1"/>
    </source>
</evidence>
<protein>
    <submittedName>
        <fullName evidence="1">Uncharacterized protein</fullName>
    </submittedName>
</protein>
<reference evidence="1" key="1">
    <citation type="submission" date="2022-12" db="EMBL/GenBank/DDBJ databases">
        <title>Genome assemblies of Blomia tropicalis.</title>
        <authorList>
            <person name="Cui Y."/>
        </authorList>
    </citation>
    <scope>NUCLEOTIDE SEQUENCE</scope>
    <source>
        <tissue evidence="1">Adult mites</tissue>
    </source>
</reference>
<comment type="caution">
    <text evidence="1">The sequence shown here is derived from an EMBL/GenBank/DDBJ whole genome shotgun (WGS) entry which is preliminary data.</text>
</comment>
<name>A0A9Q0M4M2_BLOTA</name>
<dbReference type="AlphaFoldDB" id="A0A9Q0M4M2"/>
<dbReference type="Proteomes" id="UP001142055">
    <property type="component" value="Chromosome 3"/>
</dbReference>
<evidence type="ECO:0000313" key="2">
    <source>
        <dbReference type="Proteomes" id="UP001142055"/>
    </source>
</evidence>
<dbReference type="InterPro" id="IPR001611">
    <property type="entry name" value="Leu-rich_rpt"/>
</dbReference>
<gene>
    <name evidence="1" type="ORF">RDWZM_008984</name>
</gene>
<sequence>MLRFFDLDEAKFDFVVDKPLLIDWQHMFMKFPKVQRFAIYDFPNNQNIFDKICQSIRKDKLVEFKMINSKTVQSIISYGEVFKSMGSLKNLSLSNCKLNDISTPEDLDELFIMVDDFSEHLTLERLPNYKKLGIMFGLQDEDIMMEKYDENIRAFKVLKKKKNGTLTRYVDFFDSLSMPYLRSLVKVFPSLTYIDIQVECTNLFSSSIWGLMARLPSLTHLYLKADENFREDYMRSEISNLLNISFPSVRHLDLNNCSSLHPHQYSNLHLLFPNCELMRVQFLPKVHLEKDPRCKKMQLCYYCYNCQQLRTILPSKSDSHFYDKILVHLTLVAGRVDKINLTYEPLMENYNARGLFLL</sequence>
<organism evidence="1 2">
    <name type="scientific">Blomia tropicalis</name>
    <name type="common">Mite</name>
    <dbReference type="NCBI Taxonomy" id="40697"/>
    <lineage>
        <taxon>Eukaryota</taxon>
        <taxon>Metazoa</taxon>
        <taxon>Ecdysozoa</taxon>
        <taxon>Arthropoda</taxon>
        <taxon>Chelicerata</taxon>
        <taxon>Arachnida</taxon>
        <taxon>Acari</taxon>
        <taxon>Acariformes</taxon>
        <taxon>Sarcoptiformes</taxon>
        <taxon>Astigmata</taxon>
        <taxon>Glycyphagoidea</taxon>
        <taxon>Echimyopodidae</taxon>
        <taxon>Blomia</taxon>
    </lineage>
</organism>
<dbReference type="InterPro" id="IPR032675">
    <property type="entry name" value="LRR_dom_sf"/>
</dbReference>
<proteinExistence type="predicted"/>
<dbReference type="SUPFAM" id="SSF52047">
    <property type="entry name" value="RNI-like"/>
    <property type="match status" value="1"/>
</dbReference>
<dbReference type="PROSITE" id="PS51450">
    <property type="entry name" value="LRR"/>
    <property type="match status" value="1"/>
</dbReference>
<keyword evidence="2" id="KW-1185">Reference proteome</keyword>
<dbReference type="EMBL" id="JAPWDV010000003">
    <property type="protein sequence ID" value="KAJ6217827.1"/>
    <property type="molecule type" value="Genomic_DNA"/>
</dbReference>